<dbReference type="Gene3D" id="3.10.100.10">
    <property type="entry name" value="Mannose-Binding Protein A, subunit A"/>
    <property type="match status" value="1"/>
</dbReference>
<protein>
    <recommendedName>
        <fullName evidence="3">Link domain-containing protein</fullName>
    </recommendedName>
</protein>
<evidence type="ECO:0000256" key="2">
    <source>
        <dbReference type="SAM" id="Phobius"/>
    </source>
</evidence>
<keyword evidence="1" id="KW-1015">Disulfide bond</keyword>
<sequence length="272" mass="31284">MTLFNNVTEDFYNNLNNLGTNPFVLVVLIIIIIVYYILFSFLGKSLTSDDDYEYEPSGSYFILEALLWGIFILLIFVNGLAYFFNINVVTEIKNMFSAEPEIRVKSTISGPDICMNFSEVYHVPGNRFTYHDAKAVCNAFDGEMATYDQLRESQTKGASWCSYGWSKDQLGLYPTSQSDWRVLQGKEGHEYDCGLPGINGGYVPNPHTRLGSNCYGVKPKQSELEKQYIDKDLYPKTNKELLFEQRVKYWKDRISNILISPFNNNNWFKVSV</sequence>
<proteinExistence type="predicted"/>
<dbReference type="PROSITE" id="PS50963">
    <property type="entry name" value="LINK_2"/>
    <property type="match status" value="1"/>
</dbReference>
<dbReference type="GO" id="GO:0007155">
    <property type="term" value="P:cell adhesion"/>
    <property type="evidence" value="ECO:0007669"/>
    <property type="project" value="InterPro"/>
</dbReference>
<dbReference type="SUPFAM" id="SSF56436">
    <property type="entry name" value="C-type lectin-like"/>
    <property type="match status" value="1"/>
</dbReference>
<dbReference type="SMART" id="SM00445">
    <property type="entry name" value="LINK"/>
    <property type="match status" value="1"/>
</dbReference>
<evidence type="ECO:0000256" key="1">
    <source>
        <dbReference type="ARBA" id="ARBA00023157"/>
    </source>
</evidence>
<keyword evidence="2" id="KW-0472">Membrane</keyword>
<organism evidence="4">
    <name type="scientific">viral metagenome</name>
    <dbReference type="NCBI Taxonomy" id="1070528"/>
    <lineage>
        <taxon>unclassified sequences</taxon>
        <taxon>metagenomes</taxon>
        <taxon>organismal metagenomes</taxon>
    </lineage>
</organism>
<dbReference type="InterPro" id="IPR016186">
    <property type="entry name" value="C-type_lectin-like/link_sf"/>
</dbReference>
<name>A0A6C0CDI5_9ZZZZ</name>
<keyword evidence="2" id="KW-0812">Transmembrane</keyword>
<feature type="domain" description="Link" evidence="3">
    <location>
        <begin position="116"/>
        <end position="216"/>
    </location>
</feature>
<evidence type="ECO:0000313" key="4">
    <source>
        <dbReference type="EMBL" id="QHT01759.1"/>
    </source>
</evidence>
<reference evidence="4" key="1">
    <citation type="journal article" date="2020" name="Nature">
        <title>Giant virus diversity and host interactions through global metagenomics.</title>
        <authorList>
            <person name="Schulz F."/>
            <person name="Roux S."/>
            <person name="Paez-Espino D."/>
            <person name="Jungbluth S."/>
            <person name="Walsh D.A."/>
            <person name="Denef V.J."/>
            <person name="McMahon K.D."/>
            <person name="Konstantinidis K.T."/>
            <person name="Eloe-Fadrosh E.A."/>
            <person name="Kyrpides N.C."/>
            <person name="Woyke T."/>
        </authorList>
    </citation>
    <scope>NUCLEOTIDE SEQUENCE</scope>
    <source>
        <strain evidence="4">GVMAG-M-3300020523-10</strain>
    </source>
</reference>
<dbReference type="GO" id="GO:0005540">
    <property type="term" value="F:hyaluronic acid binding"/>
    <property type="evidence" value="ECO:0007669"/>
    <property type="project" value="InterPro"/>
</dbReference>
<evidence type="ECO:0000259" key="3">
    <source>
        <dbReference type="PROSITE" id="PS50963"/>
    </source>
</evidence>
<dbReference type="Pfam" id="PF00193">
    <property type="entry name" value="Xlink"/>
    <property type="match status" value="1"/>
</dbReference>
<dbReference type="AlphaFoldDB" id="A0A6C0CDI5"/>
<dbReference type="InterPro" id="IPR000538">
    <property type="entry name" value="Link_dom"/>
</dbReference>
<feature type="transmembrane region" description="Helical" evidence="2">
    <location>
        <begin position="60"/>
        <end position="84"/>
    </location>
</feature>
<feature type="transmembrane region" description="Helical" evidence="2">
    <location>
        <begin position="20"/>
        <end position="39"/>
    </location>
</feature>
<keyword evidence="2" id="KW-1133">Transmembrane helix</keyword>
<accession>A0A6C0CDI5</accession>
<dbReference type="EMBL" id="MN739380">
    <property type="protein sequence ID" value="QHT01759.1"/>
    <property type="molecule type" value="Genomic_DNA"/>
</dbReference>
<dbReference type="InterPro" id="IPR016187">
    <property type="entry name" value="CTDL_fold"/>
</dbReference>